<feature type="region of interest" description="Disordered" evidence="8">
    <location>
        <begin position="710"/>
        <end position="797"/>
    </location>
</feature>
<feature type="compositionally biased region" description="Polar residues" evidence="8">
    <location>
        <begin position="718"/>
        <end position="737"/>
    </location>
</feature>
<dbReference type="GO" id="GO:0008270">
    <property type="term" value="F:zinc ion binding"/>
    <property type="evidence" value="ECO:0007669"/>
    <property type="project" value="InterPro"/>
</dbReference>
<dbReference type="RefSeq" id="XP_051445325.1">
    <property type="nucleotide sequence ID" value="XM_051588509.1"/>
</dbReference>
<evidence type="ECO:0000256" key="9">
    <source>
        <dbReference type="SAM" id="Phobius"/>
    </source>
</evidence>
<keyword evidence="5" id="KW-0238">DNA-binding</keyword>
<feature type="compositionally biased region" description="Low complexity" evidence="8">
    <location>
        <begin position="738"/>
        <end position="771"/>
    </location>
</feature>
<sequence>MSSMFVQDQHAGSGAGQPSQQKPDQSRPKRPRSSLACIRCRKKKVKCDFVQPTCGRCSIAGLPCSYATPPRRVDGHAFDQLGNHVEELKERMQKMQSELAKMKNNLHPFNPSSSNASGSNQTEEEDNRYSPNFDPLSQHQFNPRNSMSLIAPPPQMPPAQQQPVTWKLSLSPSGLRIDTNIASVADLYRILLNGISQLNINTDSTNLFSTDSIRGEGSKSRSKGWNKKASKAIETAGPAGVAGDTKASPPVGVAPDSTTGNAQGRLWEVDDREARAIQQERIRQKNESEGVPQHTLDHLMHNTYHRCFMAYEIVDKETFMEQYSSVQGLDPLLLNSIYAWASKHGCIYHNVNSDRDPTTMGDPYFKNARQLLKKCFDVSSPTTIHALLNLYMYQLSSERSSLAYLYIGLAIRMAQDLKYHKKDYVPADPKQRETSKRLWWSAYWLDLCAALESNRPTMVDDKDCDIDYPVKLDSEDDETGYRIDFCVHSIKLMKIRKDITKHLPSEQSGQSLLSAISKLENSLTNWLNELPQYLHFEQDETLQKTGTFCDEARLILNIQYQTTWIMLHQFFLPKQDQTATPVALLSLNICTKSANFITRMLDIYANNLSWCQFFHNMDGIIASVGIHQVNAQSSEKEVALLAKRNLIITSNVLRDSPLVYMEKINEIIDSIDDYMRKNNFPTDLNQLPAVSENSVNQQSISSVFHPAIFETSPKPKASPNSGSLNQFGQMKSPQASHQPPSMMSPGMPGMGQAPQKQQQQQQQPKVPGGQQRIPNQQGVRMQSGSFQQQQQNNTGMPTNAGMQNMMTSMSMPSGSFIAPQMQNPGQLDNQNSADSVLLDSNMQLFNDPGLVSGFNIDGSNDNGNTDMSQLLFRNVGVNLVDPSGNLQNAQHLFQPMSSPFEHPNSNAFMSPQAGQQNFAPSSRTPTPSASFNQSNVPTSTAGPNYFDQSRPNANAQQYQQYLGAHNLFQNMQQQQQQQQSQAQQTSPQPFASSMMGRPPFAGQQTQLGIQGEHGDQQSPSGTGFVGGDTGNFFDQMNMDPATMSALFYGTPVVGNGPEGYGDFSFGSGGQDLGGFTGLDPNLQQQQEFTHLNGMKMHRLTRQQSVPKTPSLSKENHKKRGIFQLSYILLLYFEHAVVCYSLHLVLLFLCEDTL</sequence>
<dbReference type="PANTHER" id="PTHR31313:SF81">
    <property type="entry name" value="TY1 ENHANCER ACTIVATOR"/>
    <property type="match status" value="1"/>
</dbReference>
<feature type="region of interest" description="Disordered" evidence="8">
    <location>
        <begin position="971"/>
        <end position="1031"/>
    </location>
</feature>
<evidence type="ECO:0000256" key="3">
    <source>
        <dbReference type="ARBA" id="ARBA00022833"/>
    </source>
</evidence>
<feature type="domain" description="Zn(2)-C6 fungal-type" evidence="10">
    <location>
        <begin position="36"/>
        <end position="66"/>
    </location>
</feature>
<keyword evidence="6" id="KW-0804">Transcription</keyword>
<dbReference type="GO" id="GO:0006351">
    <property type="term" value="P:DNA-templated transcription"/>
    <property type="evidence" value="ECO:0007669"/>
    <property type="project" value="InterPro"/>
</dbReference>
<evidence type="ECO:0000313" key="12">
    <source>
        <dbReference type="Proteomes" id="UP001206595"/>
    </source>
</evidence>
<reference evidence="11" key="1">
    <citation type="submission" date="2021-06" db="EMBL/GenBank/DDBJ databases">
        <authorList>
            <consortium name="DOE Joint Genome Institute"/>
            <person name="Mondo S.J."/>
            <person name="Amses K.R."/>
            <person name="Simmons D.R."/>
            <person name="Longcore J.E."/>
            <person name="Seto K."/>
            <person name="Alves G.H."/>
            <person name="Bonds A.E."/>
            <person name="Quandt C.A."/>
            <person name="Davis W.J."/>
            <person name="Chang Y."/>
            <person name="Letcher P.M."/>
            <person name="Powell M.J."/>
            <person name="Kuo A."/>
            <person name="Labutti K."/>
            <person name="Pangilinan J."/>
            <person name="Andreopoulos W."/>
            <person name="Tritt A."/>
            <person name="Riley R."/>
            <person name="Hundley H."/>
            <person name="Johnson J."/>
            <person name="Lipzen A."/>
            <person name="Barry K."/>
            <person name="Berbee M.L."/>
            <person name="Buchler N.E."/>
            <person name="Grigoriev I.V."/>
            <person name="Spatafora J.W."/>
            <person name="Stajich J.E."/>
            <person name="James T.Y."/>
        </authorList>
    </citation>
    <scope>NUCLEOTIDE SEQUENCE</scope>
    <source>
        <strain evidence="11">AG</strain>
    </source>
</reference>
<keyword evidence="4" id="KW-0805">Transcription regulation</keyword>
<keyword evidence="2" id="KW-0479">Metal-binding</keyword>
<feature type="transmembrane region" description="Helical" evidence="9">
    <location>
        <begin position="1124"/>
        <end position="1148"/>
    </location>
</feature>
<feature type="compositionally biased region" description="Polar residues" evidence="8">
    <location>
        <begin position="895"/>
        <end position="918"/>
    </location>
</feature>
<proteinExistence type="predicted"/>
<keyword evidence="9" id="KW-0812">Transmembrane</keyword>
<dbReference type="EMBL" id="MU620913">
    <property type="protein sequence ID" value="KAI8580321.1"/>
    <property type="molecule type" value="Genomic_DNA"/>
</dbReference>
<feature type="compositionally biased region" description="Low complexity" evidence="8">
    <location>
        <begin position="919"/>
        <end position="930"/>
    </location>
</feature>
<keyword evidence="9" id="KW-0472">Membrane</keyword>
<dbReference type="GO" id="GO:0000981">
    <property type="term" value="F:DNA-binding transcription factor activity, RNA polymerase II-specific"/>
    <property type="evidence" value="ECO:0007669"/>
    <property type="project" value="InterPro"/>
</dbReference>
<accession>A0AAD5HF53</accession>
<evidence type="ECO:0000313" key="11">
    <source>
        <dbReference type="EMBL" id="KAI8580321.1"/>
    </source>
</evidence>
<feature type="compositionally biased region" description="Basic residues" evidence="8">
    <location>
        <begin position="220"/>
        <end position="230"/>
    </location>
</feature>
<dbReference type="GO" id="GO:0005634">
    <property type="term" value="C:nucleus"/>
    <property type="evidence" value="ECO:0007669"/>
    <property type="project" value="UniProtKB-SubCell"/>
</dbReference>
<dbReference type="GeneID" id="75913854"/>
<keyword evidence="12" id="KW-1185">Reference proteome</keyword>
<feature type="region of interest" description="Disordered" evidence="8">
    <location>
        <begin position="210"/>
        <end position="266"/>
    </location>
</feature>
<protein>
    <recommendedName>
        <fullName evidence="10">Zn(2)-C6 fungal-type domain-containing protein</fullName>
    </recommendedName>
</protein>
<feature type="compositionally biased region" description="Polar residues" evidence="8">
    <location>
        <begin position="772"/>
        <end position="786"/>
    </location>
</feature>
<dbReference type="InterPro" id="IPR007219">
    <property type="entry name" value="XnlR_reg_dom"/>
</dbReference>
<dbReference type="InterPro" id="IPR001138">
    <property type="entry name" value="Zn2Cys6_DnaBD"/>
</dbReference>
<dbReference type="GO" id="GO:0003677">
    <property type="term" value="F:DNA binding"/>
    <property type="evidence" value="ECO:0007669"/>
    <property type="project" value="UniProtKB-KW"/>
</dbReference>
<feature type="compositionally biased region" description="Polar residues" evidence="8">
    <location>
        <begin position="931"/>
        <end position="950"/>
    </location>
</feature>
<dbReference type="PROSITE" id="PS50048">
    <property type="entry name" value="ZN2_CY6_FUNGAL_2"/>
    <property type="match status" value="1"/>
</dbReference>
<dbReference type="PROSITE" id="PS00463">
    <property type="entry name" value="ZN2_CY6_FUNGAL_1"/>
    <property type="match status" value="1"/>
</dbReference>
<dbReference type="CDD" id="cd00067">
    <property type="entry name" value="GAL4"/>
    <property type="match status" value="1"/>
</dbReference>
<evidence type="ECO:0000256" key="4">
    <source>
        <dbReference type="ARBA" id="ARBA00023015"/>
    </source>
</evidence>
<name>A0AAD5HF53_UMBRA</name>
<dbReference type="CDD" id="cd12148">
    <property type="entry name" value="fungal_TF_MHR"/>
    <property type="match status" value="1"/>
</dbReference>
<evidence type="ECO:0000256" key="6">
    <source>
        <dbReference type="ARBA" id="ARBA00023163"/>
    </source>
</evidence>
<evidence type="ECO:0000256" key="8">
    <source>
        <dbReference type="SAM" id="MobiDB-lite"/>
    </source>
</evidence>
<comment type="subcellular location">
    <subcellularLocation>
        <location evidence="1">Nucleus</location>
    </subcellularLocation>
</comment>
<feature type="region of interest" description="Disordered" evidence="8">
    <location>
        <begin position="1"/>
        <end position="33"/>
    </location>
</feature>
<keyword evidence="9" id="KW-1133">Transmembrane helix</keyword>
<evidence type="ECO:0000259" key="10">
    <source>
        <dbReference type="PROSITE" id="PS50048"/>
    </source>
</evidence>
<organism evidence="11 12">
    <name type="scientific">Umbelopsis ramanniana AG</name>
    <dbReference type="NCBI Taxonomy" id="1314678"/>
    <lineage>
        <taxon>Eukaryota</taxon>
        <taxon>Fungi</taxon>
        <taxon>Fungi incertae sedis</taxon>
        <taxon>Mucoromycota</taxon>
        <taxon>Mucoromycotina</taxon>
        <taxon>Umbelopsidomycetes</taxon>
        <taxon>Umbelopsidales</taxon>
        <taxon>Umbelopsidaceae</taxon>
        <taxon>Umbelopsis</taxon>
    </lineage>
</organism>
<feature type="region of interest" description="Disordered" evidence="8">
    <location>
        <begin position="104"/>
        <end position="145"/>
    </location>
</feature>
<dbReference type="Proteomes" id="UP001206595">
    <property type="component" value="Unassembled WGS sequence"/>
</dbReference>
<keyword evidence="3" id="KW-0862">Zinc</keyword>
<reference evidence="11" key="2">
    <citation type="journal article" date="2022" name="Proc. Natl. Acad. Sci. U.S.A.">
        <title>Diploid-dominant life cycles characterize the early evolution of Fungi.</title>
        <authorList>
            <person name="Amses K.R."/>
            <person name="Simmons D.R."/>
            <person name="Longcore J.E."/>
            <person name="Mondo S.J."/>
            <person name="Seto K."/>
            <person name="Jeronimo G.H."/>
            <person name="Bonds A.E."/>
            <person name="Quandt C.A."/>
            <person name="Davis W.J."/>
            <person name="Chang Y."/>
            <person name="Federici B.A."/>
            <person name="Kuo A."/>
            <person name="LaButti K."/>
            <person name="Pangilinan J."/>
            <person name="Andreopoulos W."/>
            <person name="Tritt A."/>
            <person name="Riley R."/>
            <person name="Hundley H."/>
            <person name="Johnson J."/>
            <person name="Lipzen A."/>
            <person name="Barry K."/>
            <person name="Lang B.F."/>
            <person name="Cuomo C.A."/>
            <person name="Buchler N.E."/>
            <person name="Grigoriev I.V."/>
            <person name="Spatafora J.W."/>
            <person name="Stajich J.E."/>
            <person name="James T.Y."/>
        </authorList>
    </citation>
    <scope>NUCLEOTIDE SEQUENCE</scope>
    <source>
        <strain evidence="11">AG</strain>
    </source>
</reference>
<evidence type="ECO:0000256" key="5">
    <source>
        <dbReference type="ARBA" id="ARBA00023125"/>
    </source>
</evidence>
<dbReference type="SMART" id="SM00906">
    <property type="entry name" value="Fungal_trans"/>
    <property type="match status" value="1"/>
</dbReference>
<feature type="compositionally biased region" description="Low complexity" evidence="8">
    <location>
        <begin position="972"/>
        <end position="993"/>
    </location>
</feature>
<dbReference type="Pfam" id="PF00172">
    <property type="entry name" value="Zn_clus"/>
    <property type="match status" value="1"/>
</dbReference>
<dbReference type="PANTHER" id="PTHR31313">
    <property type="entry name" value="TY1 ENHANCER ACTIVATOR"/>
    <property type="match status" value="1"/>
</dbReference>
<evidence type="ECO:0000256" key="1">
    <source>
        <dbReference type="ARBA" id="ARBA00004123"/>
    </source>
</evidence>
<dbReference type="Gene3D" id="4.10.240.10">
    <property type="entry name" value="Zn(2)-C6 fungal-type DNA-binding domain"/>
    <property type="match status" value="1"/>
</dbReference>
<feature type="compositionally biased region" description="Polar residues" evidence="8">
    <location>
        <begin position="135"/>
        <end position="145"/>
    </location>
</feature>
<dbReference type="InterPro" id="IPR051615">
    <property type="entry name" value="Transcr_Regulatory_Elem"/>
</dbReference>
<evidence type="ECO:0000256" key="2">
    <source>
        <dbReference type="ARBA" id="ARBA00022723"/>
    </source>
</evidence>
<gene>
    <name evidence="11" type="ORF">K450DRAFT_237974</name>
</gene>
<dbReference type="InterPro" id="IPR036864">
    <property type="entry name" value="Zn2-C6_fun-type_DNA-bd_sf"/>
</dbReference>
<dbReference type="AlphaFoldDB" id="A0AAD5HF53"/>
<evidence type="ECO:0000256" key="7">
    <source>
        <dbReference type="ARBA" id="ARBA00023242"/>
    </source>
</evidence>
<feature type="region of interest" description="Disordered" evidence="8">
    <location>
        <begin position="895"/>
        <end position="950"/>
    </location>
</feature>
<dbReference type="SMART" id="SM00066">
    <property type="entry name" value="GAL4"/>
    <property type="match status" value="1"/>
</dbReference>
<dbReference type="SUPFAM" id="SSF57701">
    <property type="entry name" value="Zn2/Cys6 DNA-binding domain"/>
    <property type="match status" value="1"/>
</dbReference>
<keyword evidence="7" id="KW-0539">Nucleus</keyword>
<dbReference type="Pfam" id="PF04082">
    <property type="entry name" value="Fungal_trans"/>
    <property type="match status" value="1"/>
</dbReference>
<feature type="compositionally biased region" description="Polar residues" evidence="8">
    <location>
        <begin position="110"/>
        <end position="121"/>
    </location>
</feature>
<comment type="caution">
    <text evidence="11">The sequence shown here is derived from an EMBL/GenBank/DDBJ whole genome shotgun (WGS) entry which is preliminary data.</text>
</comment>